<dbReference type="GO" id="GO:0016491">
    <property type="term" value="F:oxidoreductase activity"/>
    <property type="evidence" value="ECO:0007669"/>
    <property type="project" value="UniProtKB-ARBA"/>
</dbReference>
<dbReference type="FunFam" id="3.40.50.720:FF:000311">
    <property type="entry name" value="Ornithine cyclodeaminase"/>
    <property type="match status" value="1"/>
</dbReference>
<organism evidence="2 3">
    <name type="scientific">Rhodobacter xanthinilyticus</name>
    <dbReference type="NCBI Taxonomy" id="1850250"/>
    <lineage>
        <taxon>Bacteria</taxon>
        <taxon>Pseudomonadati</taxon>
        <taxon>Pseudomonadota</taxon>
        <taxon>Alphaproteobacteria</taxon>
        <taxon>Rhodobacterales</taxon>
        <taxon>Rhodobacter group</taxon>
        <taxon>Rhodobacter</taxon>
    </lineage>
</organism>
<dbReference type="GO" id="GO:0005737">
    <property type="term" value="C:cytoplasm"/>
    <property type="evidence" value="ECO:0007669"/>
    <property type="project" value="TreeGrafter"/>
</dbReference>
<evidence type="ECO:0000256" key="1">
    <source>
        <dbReference type="ARBA" id="ARBA00008903"/>
    </source>
</evidence>
<dbReference type="EMBL" id="CP017781">
    <property type="protein sequence ID" value="AOZ68329.1"/>
    <property type="molecule type" value="Genomic_DNA"/>
</dbReference>
<dbReference type="NCBIfam" id="NF004793">
    <property type="entry name" value="PRK06141.1"/>
    <property type="match status" value="1"/>
</dbReference>
<gene>
    <name evidence="2" type="ORF">LPB142_02540</name>
</gene>
<comment type="similarity">
    <text evidence="1">Belongs to the ornithine cyclodeaminase/mu-crystallin family.</text>
</comment>
<sequence>MKEREMRVLSLEDTRAALPFGALIAALDAGFRAGAEVPLRHHHFMKTPGAADDVLLLMPAWQQAGWGGVKIVNVHPGNAGRGLPAIASSYILFDRLTGVHKLLLDGGELTARRTAAASALAAKRLARPESRKMLIVGAGRVGANLAWAYRAAFAIEEIEIWSRTAASAEALAVELRRGGLNARAVPDLEAAVKRAEIISCATLSRAPLIEGEWLQPGQHIDLIGSFTPEMREADDEVLARARIFLDTDHAMVESGDIAIPLASGAISKADIEGTLAGLCRDDLRPRASAEEITLFKGVGSAIEDLAAAVLAYESLTA</sequence>
<dbReference type="SUPFAM" id="SSF51735">
    <property type="entry name" value="NAD(P)-binding Rossmann-fold domains"/>
    <property type="match status" value="1"/>
</dbReference>
<dbReference type="AlphaFoldDB" id="A0A1D9M9C2"/>
<evidence type="ECO:0000313" key="2">
    <source>
        <dbReference type="EMBL" id="AOZ68329.1"/>
    </source>
</evidence>
<dbReference type="KEGG" id="rhp:LPB142_02540"/>
<dbReference type="GO" id="GO:0019752">
    <property type="term" value="P:carboxylic acid metabolic process"/>
    <property type="evidence" value="ECO:0007669"/>
    <property type="project" value="UniProtKB-ARBA"/>
</dbReference>
<dbReference type="PANTHER" id="PTHR13812:SF19">
    <property type="entry name" value="KETIMINE REDUCTASE MU-CRYSTALLIN"/>
    <property type="match status" value="1"/>
</dbReference>
<dbReference type="InterPro" id="IPR003462">
    <property type="entry name" value="ODC_Mu_crystall"/>
</dbReference>
<reference evidence="2 3" key="1">
    <citation type="submission" date="2016-10" db="EMBL/GenBank/DDBJ databases">
        <title>Rhodobacter sp. LPB0142, isolated from sea water.</title>
        <authorList>
            <person name="Kim E."/>
            <person name="Yi H."/>
        </authorList>
    </citation>
    <scope>NUCLEOTIDE SEQUENCE [LARGE SCALE GENOMIC DNA]</scope>
    <source>
        <strain evidence="2 3">LPB0142</strain>
    </source>
</reference>
<dbReference type="Gene3D" id="3.40.50.720">
    <property type="entry name" value="NAD(P)-binding Rossmann-like Domain"/>
    <property type="match status" value="1"/>
</dbReference>
<dbReference type="STRING" id="1850250.LPB142_02540"/>
<dbReference type="Proteomes" id="UP000176562">
    <property type="component" value="Chromosome"/>
</dbReference>
<proteinExistence type="inferred from homology"/>
<dbReference type="InterPro" id="IPR036291">
    <property type="entry name" value="NAD(P)-bd_dom_sf"/>
</dbReference>
<dbReference type="InterPro" id="IPR023401">
    <property type="entry name" value="ODC_N"/>
</dbReference>
<dbReference type="PIRSF" id="PIRSF001439">
    <property type="entry name" value="CryM"/>
    <property type="match status" value="1"/>
</dbReference>
<name>A0A1D9M9C2_9RHOB</name>
<protein>
    <submittedName>
        <fullName evidence="2">Ornithine cyclodeaminase</fullName>
    </submittedName>
</protein>
<dbReference type="Gene3D" id="3.30.1780.10">
    <property type="entry name" value="ornithine cyclodeaminase, domain 1"/>
    <property type="match status" value="1"/>
</dbReference>
<keyword evidence="3" id="KW-1185">Reference proteome</keyword>
<evidence type="ECO:0000313" key="3">
    <source>
        <dbReference type="Proteomes" id="UP000176562"/>
    </source>
</evidence>
<dbReference type="Pfam" id="PF02423">
    <property type="entry name" value="OCD_Mu_crystall"/>
    <property type="match status" value="1"/>
</dbReference>
<dbReference type="PANTHER" id="PTHR13812">
    <property type="entry name" value="KETIMINE REDUCTASE MU-CRYSTALLIN"/>
    <property type="match status" value="1"/>
</dbReference>
<accession>A0A1D9M9C2</accession>